<proteinExistence type="predicted"/>
<accession>X0T676</accession>
<feature type="non-terminal residue" evidence="2">
    <location>
        <position position="89"/>
    </location>
</feature>
<gene>
    <name evidence="2" type="ORF">S01H1_15219</name>
</gene>
<evidence type="ECO:0000313" key="2">
    <source>
        <dbReference type="EMBL" id="GAF71575.1"/>
    </source>
</evidence>
<feature type="domain" description="Winged helix-turn-helix" evidence="1">
    <location>
        <begin position="32"/>
        <end position="84"/>
    </location>
</feature>
<dbReference type="AlphaFoldDB" id="X0T676"/>
<organism evidence="2">
    <name type="scientific">marine sediment metagenome</name>
    <dbReference type="NCBI Taxonomy" id="412755"/>
    <lineage>
        <taxon>unclassified sequences</taxon>
        <taxon>metagenomes</taxon>
        <taxon>ecological metagenomes</taxon>
    </lineage>
</organism>
<dbReference type="Pfam" id="PF14090">
    <property type="entry name" value="HTH_39"/>
    <property type="match status" value="1"/>
</dbReference>
<evidence type="ECO:0000259" key="1">
    <source>
        <dbReference type="Pfam" id="PF14090"/>
    </source>
</evidence>
<dbReference type="InterPro" id="IPR055245">
    <property type="entry name" value="HTH_proteobacteria"/>
</dbReference>
<sequence>MDSPLMLSHSFFLVFHEHLDTSSDNRSGMPNQRELLIHHFNTTDTISGVEAASIYKIRSLPRRIMDLKVMGYEFTSEWRKDPTGQRYKR</sequence>
<protein>
    <recommendedName>
        <fullName evidence="1">Winged helix-turn-helix domain-containing protein</fullName>
    </recommendedName>
</protein>
<dbReference type="EMBL" id="BARS01007942">
    <property type="protein sequence ID" value="GAF71575.1"/>
    <property type="molecule type" value="Genomic_DNA"/>
</dbReference>
<comment type="caution">
    <text evidence="2">The sequence shown here is derived from an EMBL/GenBank/DDBJ whole genome shotgun (WGS) entry which is preliminary data.</text>
</comment>
<name>X0T676_9ZZZZ</name>
<reference evidence="2" key="1">
    <citation type="journal article" date="2014" name="Front. Microbiol.">
        <title>High frequency of phylogenetically diverse reductive dehalogenase-homologous genes in deep subseafloor sedimentary metagenomes.</title>
        <authorList>
            <person name="Kawai M."/>
            <person name="Futagami T."/>
            <person name="Toyoda A."/>
            <person name="Takaki Y."/>
            <person name="Nishi S."/>
            <person name="Hori S."/>
            <person name="Arai W."/>
            <person name="Tsubouchi T."/>
            <person name="Morono Y."/>
            <person name="Uchiyama I."/>
            <person name="Ito T."/>
            <person name="Fujiyama A."/>
            <person name="Inagaki F."/>
            <person name="Takami H."/>
        </authorList>
    </citation>
    <scope>NUCLEOTIDE SEQUENCE</scope>
    <source>
        <strain evidence="2">Expedition CK06-06</strain>
    </source>
</reference>